<dbReference type="HOGENOM" id="CLU_151284_0_1_10"/>
<evidence type="ECO:0000313" key="2">
    <source>
        <dbReference type="EMBL" id="EHQ02328.1"/>
    </source>
</evidence>
<organism evidence="2 3">
    <name type="scientific">Gillisia limnaea (strain DSM 15749 / LMG 21470 / R-8282)</name>
    <dbReference type="NCBI Taxonomy" id="865937"/>
    <lineage>
        <taxon>Bacteria</taxon>
        <taxon>Pseudomonadati</taxon>
        <taxon>Bacteroidota</taxon>
        <taxon>Flavobacteriia</taxon>
        <taxon>Flavobacteriales</taxon>
        <taxon>Flavobacteriaceae</taxon>
        <taxon>Gillisia</taxon>
    </lineage>
</organism>
<protein>
    <submittedName>
        <fullName evidence="2">Secreted protein</fullName>
    </submittedName>
</protein>
<accession>H2BZG5</accession>
<evidence type="ECO:0000256" key="1">
    <source>
        <dbReference type="SAM" id="SignalP"/>
    </source>
</evidence>
<sequence length="139" mass="15700">MTTMKKAVQKLLSTTLALLVLFSTFSFTVDKHFCGSILVDKAIFSEAKTCGMDMHSHSEIDLMDEDNCCSDQNISVEGQDELKISFQSLDLNQQLFLTVFTYSYSNLFEGLPQQVIPFKNYTPPLIVKDLPVLNDTFLI</sequence>
<reference evidence="3" key="1">
    <citation type="journal article" date="2012" name="Stand. Genomic Sci.">
        <title>Genome sequence of the Antarctic rhodopsins-containing flavobacterium Gillisia limnaea type strain (R-8282(T)).</title>
        <authorList>
            <person name="Riedel T."/>
            <person name="Held B."/>
            <person name="Nolan M."/>
            <person name="Lucas S."/>
            <person name="Lapidus A."/>
            <person name="Tice H."/>
            <person name="Del Rio T.G."/>
            <person name="Cheng J.F."/>
            <person name="Han C."/>
            <person name="Tapia R."/>
            <person name="Goodwin L.A."/>
            <person name="Pitluck S."/>
            <person name="Liolios K."/>
            <person name="Mavromatis K."/>
            <person name="Pagani I."/>
            <person name="Ivanova N."/>
            <person name="Mikhailova N."/>
            <person name="Pati A."/>
            <person name="Chen A."/>
            <person name="Palaniappan K."/>
            <person name="Land M."/>
            <person name="Rohde M."/>
            <person name="Tindall B.J."/>
            <person name="Detter J.C."/>
            <person name="Goker M."/>
            <person name="Bristow J."/>
            <person name="Eisen J.A."/>
            <person name="Markowitz V."/>
            <person name="Hugenholtz P."/>
            <person name="Kyrpides N.C."/>
            <person name="Klenk H.P."/>
            <person name="Woyke T."/>
        </authorList>
    </citation>
    <scope>NUCLEOTIDE SEQUENCE [LARGE SCALE GENOMIC DNA]</scope>
    <source>
        <strain evidence="3">DSM 15749 / LMG 21470 / R-8282</strain>
    </source>
</reference>
<dbReference type="EMBL" id="JH594606">
    <property type="protein sequence ID" value="EHQ02328.1"/>
    <property type="molecule type" value="Genomic_DNA"/>
</dbReference>
<name>H2BZG5_GILLR</name>
<feature type="chain" id="PRO_5003560715" evidence="1">
    <location>
        <begin position="29"/>
        <end position="139"/>
    </location>
</feature>
<dbReference type="Pfam" id="PF26622">
    <property type="entry name" value="DUF8199"/>
    <property type="match status" value="1"/>
</dbReference>
<evidence type="ECO:0000313" key="3">
    <source>
        <dbReference type="Proteomes" id="UP000003844"/>
    </source>
</evidence>
<dbReference type="AlphaFoldDB" id="H2BZG5"/>
<dbReference type="eggNOG" id="ENOG5032TXJ">
    <property type="taxonomic scope" value="Bacteria"/>
</dbReference>
<keyword evidence="1" id="KW-0732">Signal</keyword>
<dbReference type="NCBIfam" id="NF047658">
    <property type="entry name" value="HYC_CC_PP"/>
    <property type="match status" value="1"/>
</dbReference>
<gene>
    <name evidence="2" type="ORF">Gilli_1681</name>
</gene>
<keyword evidence="3" id="KW-1185">Reference proteome</keyword>
<feature type="signal peptide" evidence="1">
    <location>
        <begin position="1"/>
        <end position="28"/>
    </location>
</feature>
<dbReference type="Proteomes" id="UP000003844">
    <property type="component" value="Unassembled WGS sequence"/>
</dbReference>
<dbReference type="InterPro" id="IPR058512">
    <property type="entry name" value="DUF8199"/>
</dbReference>
<dbReference type="STRING" id="865937.Gilli_1681"/>
<dbReference type="InterPro" id="IPR058060">
    <property type="entry name" value="HYC_CC_PP"/>
</dbReference>
<proteinExistence type="predicted"/>